<keyword evidence="30 33" id="KW-0449">Lipoprotein</keyword>
<feature type="disulfide bond" evidence="33">
    <location>
        <begin position="53"/>
        <end position="73"/>
    </location>
</feature>
<keyword evidence="19 33" id="KW-1043">Host membrane</keyword>
<evidence type="ECO:0000256" key="11">
    <source>
        <dbReference type="ARBA" id="ARBA00022581"/>
    </source>
</evidence>
<evidence type="ECO:0000256" key="14">
    <source>
        <dbReference type="ARBA" id="ARBA00022692"/>
    </source>
</evidence>
<dbReference type="FunFam" id="1.20.5.490:FF:000001">
    <property type="entry name" value="Envelope glycoprotein gp160"/>
    <property type="match status" value="1"/>
</dbReference>
<evidence type="ECO:0000256" key="31">
    <source>
        <dbReference type="ARBA" id="ARBA00023296"/>
    </source>
</evidence>
<keyword evidence="7 33" id="KW-1168">Fusion of virus membrane with host membrane</keyword>
<feature type="chain" id="PRO_5033185481" description="Transmembrane protein gp41" evidence="33">
    <location>
        <begin position="515"/>
        <end position="859"/>
    </location>
</feature>
<evidence type="ECO:0000256" key="22">
    <source>
        <dbReference type="ARBA" id="ARBA00022989"/>
    </source>
</evidence>
<evidence type="ECO:0000256" key="20">
    <source>
        <dbReference type="ARBA" id="ARBA00022879"/>
    </source>
</evidence>
<comment type="miscellaneous">
    <text evidence="33">Inhibitors targeting HIV-1 viral envelope proteins are used as antiretroviral drugs. Attachment of virions to the cell surface via non-specific interactions and CD4 binding can be blocked by inhibitors that include cyanovirin-N, cyclotriazadisulfonamide analogs, PRO 2000, TNX 355 and PRO 542. In addition, BMS 806 can block CD4-induced conformational changes. Env interactions with the coreceptor molecules can be targeted by CCR5 antagonists including SCH-D, maraviroc (UK 427857) and aplaviroc (GW 873140), and the CXCR4 antagonist AMD 070. Fusion of viral and cellular membranes can be inhibited by peptides such as enfuvirtide and tifuvirtide (T 1249). Resistance to inhibitors associated with mutations in Env are observed. Most of the time, single mutations confer only a modest reduction in drug susceptibility. Combination of several mutations is usually required to develop a high-level drug resistance.</text>
</comment>
<keyword evidence="24 33" id="KW-0175">Coiled coil</keyword>
<keyword evidence="15 33" id="KW-0053">Apoptosis</keyword>
<keyword evidence="23 33" id="KW-1039">Host endosome</keyword>
<dbReference type="Gene3D" id="2.170.40.20">
    <property type="entry name" value="Human immunodeficiency virus 1, Gp160, envelope glycoprotein"/>
    <property type="match status" value="2"/>
</dbReference>
<feature type="short sequence motif" description="YXXL motif; contains endocytosis signal" evidence="33">
    <location>
        <begin position="715"/>
        <end position="718"/>
    </location>
</feature>
<evidence type="ECO:0000259" key="36">
    <source>
        <dbReference type="Pfam" id="PF00516"/>
    </source>
</evidence>
<comment type="function">
    <text evidence="33">Envelope glycoprotein gp160: Oligomerizes in the host endoplasmic reticulum into predominantly trimers. In a second time, gp160 transits in the host Golgi, where glycosylation is completed. The precursor is then proteolytically cleaved in the trans-Golgi and thereby activated by cellular furin or furin-like proteases to produce gp120 and gp41.</text>
</comment>
<evidence type="ECO:0000256" key="5">
    <source>
        <dbReference type="ARBA" id="ARBA00004578"/>
    </source>
</evidence>
<dbReference type="Pfam" id="PF00516">
    <property type="entry name" value="GP120"/>
    <property type="match status" value="1"/>
</dbReference>
<comment type="function">
    <text evidence="33">Transmembrane protein gp41: Acts as a class I viral fusion protein. Under the current model, the protein has at least 3 conformational states: pre-fusion native state, pre-hairpin intermediate state, and post-fusion hairpin state. During fusion of viral and target intracellular membranes, the coiled coil regions (heptad repeats) assume a trimer-of-hairpins structure, positioning the fusion peptide in close proximity to the C-terminal region of the ectodomain. The formation of this structure appears to drive apposition and subsequent fusion of viral and target cell membranes. Complete fusion occurs in host cell endosomes and is dynamin-dependent, however some lipid transfer might occur at the plasma membrane. The virus undergoes clathrin-dependent internalization long before endosomal fusion, thus minimizing the surface exposure of conserved viral epitopes during fusion and reducing the efficacy of inhibitors targeting these epitopes. Membranes fusion leads to delivery of the nucleocapsid into the cytoplasm.</text>
</comment>
<comment type="domain">
    <text evidence="33">The YXXL motif is involved in determining the exact site of viral release at the surface of infected mononuclear cells and promotes endocytosis. YXXL and di-leucine endocytosis motifs interact directly or indirectly with the clathrin adapter complexes, opperate independently, and their activities are not additive.</text>
</comment>
<feature type="transmembrane region" description="Helical" evidence="34">
    <location>
        <begin position="16"/>
        <end position="41"/>
    </location>
</feature>
<dbReference type="SUPFAM" id="SSF58069">
    <property type="entry name" value="Virus ectodomain"/>
    <property type="match status" value="1"/>
</dbReference>
<keyword evidence="13 33" id="KW-0165">Cleavage on pair of basic residues</keyword>
<feature type="region of interest" description="MPER; binding to GalCer" evidence="33">
    <location>
        <begin position="665"/>
        <end position="686"/>
    </location>
</feature>
<feature type="chain" id="PRO_5033185478" description="Envelope glycoprotein gp160" evidence="33">
    <location>
        <begin position="32"/>
        <end position="859"/>
    </location>
</feature>
<evidence type="ECO:0000256" key="26">
    <source>
        <dbReference type="ARBA" id="ARBA00023139"/>
    </source>
</evidence>
<sequence>MKVKETKKNYQHLWKWGIMLLGMLMICRAAGNLWVTVYYGVPVWKEATTTLFCASDAKAYDTEVHNVWATHACVPTDPNPQEVVLENVTEDFNMWQNNMVEQMHEDIISLWDQSLKPCVKLTPLCVTLNCTNVNSTYANKTNAINSTNSTADNSWKDITNCSFNVTTSIRDRVQRAYALFDRLDVVPIDDNDNTTYRLMSCNTSVITQACPKISFEPIPIHYCAPAGFAILKCNNKTFSGKGKCNNVSTVQCTHGIRPVVTTQLLLNGSLAEEGVVIRSDNFTDNAKTIIVQLNESVQIDCVRPNNNTRKSINIGPGRAFFATGDIIGDIRRAHCNINKTQWDNTLRRIAIKLREIKQFNNKTIIFNHSSGGDPEIVMHSFNCGGEFFYCNSTQLFNGTWLVNDTWNDNRNSTGNITLPCRIKQIVNMWQEVGKAMYAPPIRGQIKCSSNITGLLLTRDGGYDNQSNNETFRPGGGDMRDNWRSELYKYKVVKIEPLGLAPTKAKRRVVQREKRAVTLGAVFLGFLGAAGSTMGAASITLTVQARLLLSGIVQQQSNLLRAIEAQQHLLQLTVWGIKQLQARVLALERYLRDQQLLGIWGCSGRLICTTAVPWNTSWSNKNLSQIWDNMTWMQWEKEIENYTDLIYDLLEQSQNQQEKNEQELLALDKWASLWSWFDLTSWLWYIRIFIMIVGGLIGLRIIFAVLSVVNRVRQGYSPLSLQTRLPTPRGPDRPEGTEEEGGEKDRDTSVRLVDGFLALIWDDLRSLCLFSYHRLRDLLLIAARIVELLGRRGWEALKYWWNLLQYWSQELKNSAVSLLNATAIVVAEGTDRIIEVLQRIYRAFIHIPRRIRQGLEIALL</sequence>
<comment type="caution">
    <text evidence="33 34">Lacks conserved residue(s) required for the propagation of feature annotation.</text>
</comment>
<keyword evidence="28 33" id="KW-0325">Glycoprotein</keyword>
<evidence type="ECO:0000256" key="28">
    <source>
        <dbReference type="ARBA" id="ARBA00023180"/>
    </source>
</evidence>
<comment type="PTM">
    <text evidence="33">Palmitoylation of the transmembrane protein and of Env polyprotein (prior to its proteolytic cleavage) is essential for their association with host cell membrane lipid rafts. Palmitoylation is therefore required for envelope trafficking to classical lipid rafts, but not for viral replication.</text>
</comment>
<evidence type="ECO:0000256" key="33">
    <source>
        <dbReference type="HAMAP-Rule" id="MF_04083"/>
    </source>
</evidence>
<dbReference type="GO" id="GO:0019062">
    <property type="term" value="P:virion attachment to host cell"/>
    <property type="evidence" value="ECO:0007669"/>
    <property type="project" value="UniProtKB-UniRule"/>
</dbReference>
<feature type="region of interest" description="Disordered" evidence="35">
    <location>
        <begin position="720"/>
        <end position="745"/>
    </location>
</feature>
<dbReference type="InterPro" id="IPR036377">
    <property type="entry name" value="Gp120_core_sf"/>
</dbReference>
<dbReference type="FunFam" id="2.170.40.20:FF:000003">
    <property type="entry name" value="Envelope glycoprotein gp160"/>
    <property type="match status" value="1"/>
</dbReference>
<comment type="subunit">
    <text evidence="32">The mature envelope protein (Env) consists of a homotrimer of non-covalently associated gp120-gp41 heterodimers. The resulting complex protrudes from the virus surface as a spike. There seems to be as few as 10 spikes on the average virion. Interacts with host CD4, CCR5 and CXCR4. Gp120 also interacts with the C-type lectins CD209/DC-SIGN and CLEC4M/DC-SIGNR (collectively referred to as DC-SIGN(R)). Gp120 and gp41 interact with GalCer. Gp120 interacts with host ITGA4/ITGB7 complex; on CD4+ T-cells, this interaction results in rapid activation of integrin ITGAL/LFA-1, which facilitates efficient cell-to-cell spreading of HIV-1. Gp120 interacts with cell-associated heparan sulfate; this interaction increases virus infectivity on permissive cells and may be involved in infection of CD4- cells.</text>
</comment>
<keyword evidence="26 33" id="KW-0564">Palmitate</keyword>
<evidence type="ECO:0000256" key="25">
    <source>
        <dbReference type="ARBA" id="ARBA00023136"/>
    </source>
</evidence>
<dbReference type="FunFam" id="1.10.287.210:FF:000001">
    <property type="entry name" value="Envelope glycoprotein gp160"/>
    <property type="match status" value="1"/>
</dbReference>
<evidence type="ECO:0000256" key="2">
    <source>
        <dbReference type="ARBA" id="ARBA00004433"/>
    </source>
</evidence>
<dbReference type="GO" id="GO:1903908">
    <property type="term" value="P:positive regulation of plasma membrane raft polarization"/>
    <property type="evidence" value="ECO:0007669"/>
    <property type="project" value="UniProtKB-UniRule"/>
</dbReference>
<organism evidence="38">
    <name type="scientific">Human immunodeficiency virus type 1</name>
    <name type="common">HIV-1</name>
    <dbReference type="NCBI Taxonomy" id="11676"/>
    <lineage>
        <taxon>Viruses</taxon>
        <taxon>Riboviria</taxon>
        <taxon>Pararnavirae</taxon>
        <taxon>Artverviricota</taxon>
        <taxon>Revtraviricetes</taxon>
        <taxon>Ortervirales</taxon>
        <taxon>Retroviridae</taxon>
        <taxon>Orthoretrovirinae</taxon>
        <taxon>Lentivirus</taxon>
        <taxon>Lentivirus humimdef1</taxon>
    </lineage>
</organism>
<evidence type="ECO:0000256" key="35">
    <source>
        <dbReference type="SAM" id="MobiDB-lite"/>
    </source>
</evidence>
<evidence type="ECO:0000256" key="10">
    <source>
        <dbReference type="ARBA" id="ARBA00022570"/>
    </source>
</evidence>
<feature type="short sequence motif" description="Di-leucine internalization motif" evidence="33">
    <location>
        <begin position="858"/>
        <end position="859"/>
    </location>
</feature>
<feature type="site" description="Cleavage; by host furin" evidence="33">
    <location>
        <begin position="514"/>
        <end position="515"/>
    </location>
</feature>
<keyword evidence="29 33" id="KW-0899">Viral immunoevasion</keyword>
<comment type="subunit">
    <text evidence="33">The mature envelope protein (Env) consists of a homotrimer of non-covalently associated gp120-gp41 heterodimers. The resulting complex protrudes from the virus surface as a spike. There seems to be as few as 10 spikes on the average virion. Surface protein gp120 interacts with host CD4, CCR5 and CXCR4. Gp120 also interacts with the C-type lectins CD209/DC-SIGN and CLEC4M/DC-SIGNR (collectively referred to as DC-SIGN(R)). Gp120 and gp41 interact with GalCer. Gp120 interacts with host ITGA4/ITGB7 complex; on CD4+ T-cells, this interaction results in rapid activation of integrin ITGAL/LFA-1, which facilitates efficient cell-to-cell spreading of HIV-1. Gp120 interacts with cell-associated heparan sulfate; this interaction increases virus infectivity on permissive cells and may be involved in infection of CD4- cells.</text>
</comment>
<dbReference type="GO" id="GO:0075512">
    <property type="term" value="P:clathrin-dependent endocytosis of virus by host cell"/>
    <property type="evidence" value="ECO:0007669"/>
    <property type="project" value="UniProtKB-UniRule"/>
</dbReference>
<organismHost>
    <name type="scientific">Homo sapiens</name>
    <name type="common">Human</name>
    <dbReference type="NCBI Taxonomy" id="9606"/>
</organismHost>
<keyword evidence="8 33" id="KW-1170">Fusion of virus membrane with host endosomal membrane</keyword>
<dbReference type="GO" id="GO:0019064">
    <property type="term" value="P:fusion of virus membrane with host plasma membrane"/>
    <property type="evidence" value="ECO:0007669"/>
    <property type="project" value="UniProtKB-UniRule"/>
</dbReference>
<evidence type="ECO:0000256" key="34">
    <source>
        <dbReference type="RuleBase" id="RU363095"/>
    </source>
</evidence>
<evidence type="ECO:0000256" key="32">
    <source>
        <dbReference type="ARBA" id="ARBA00062028"/>
    </source>
</evidence>
<feature type="topological domain" description="Cytoplasmic" evidence="33">
    <location>
        <begin position="709"/>
        <end position="859"/>
    </location>
</feature>
<dbReference type="GO" id="GO:0020002">
    <property type="term" value="C:host cell plasma membrane"/>
    <property type="evidence" value="ECO:0007669"/>
    <property type="project" value="UniProtKB-SubCell"/>
</dbReference>
<evidence type="ECO:0000256" key="8">
    <source>
        <dbReference type="ARBA" id="ARBA00022510"/>
    </source>
</evidence>
<comment type="domain">
    <text evidence="33 34">The 17 amino acids long immunosuppressive region is present in many retroviral envelope proteins. Synthetic peptides derived from this relatively conserved sequence inhibit immune function in vitro and in vivo.</text>
</comment>
<dbReference type="InterPro" id="IPR000777">
    <property type="entry name" value="HIV1_Gp120"/>
</dbReference>
<reference evidence="38" key="1">
    <citation type="submission" date="2020-07" db="EMBL/GenBank/DDBJ databases">
        <authorList>
            <person name="Gondim M."/>
        </authorList>
    </citation>
    <scope>NUCLEOTIDE SEQUENCE</scope>
    <source>
        <strain evidence="38">MM23.18.1A1.QVOA</strain>
    </source>
</reference>
<comment type="function">
    <text evidence="33">Surface protein gp120: Attaches the virus to the host lymphoid cell by binding to the primary receptor CD4. This interaction induces a structural rearrangement creating a high affinity binding site for a chemokine coreceptor like CXCR4 and/or CCR5. Acts as a ligand for CD209/DC-SIGN and CLEC4M/DC-SIGNR, which are respectively found on dendritic cells (DCs), and on endothelial cells of liver sinusoids and lymph node sinuses. These interactions allow capture of viral particles at mucosal surfaces by these cells and subsequent transmission to permissive cells. HIV subverts the migration properties of dendritic cells to gain access to CD4+ T-cells in lymph nodes. Virus transmission to permissive T-cells occurs either in trans (without DCs infection, through viral capture and transmission), or in cis (following DCs productive infection, through the usual CD4-gp120 interaction), thereby inducing a robust infection. In trans infection, bound virions remain infectious over days and it is proposed that they are not degraded, but protected in non-lysosomal acidic organelles within the DCs close to the cell membrane thus contributing to the viral infectious potential during DCs' migration from the periphery to the lymphoid tissues. On arrival at lymphoid tissues, intact virions recycle back to DCs' cell surface allowing virus transmission to CD4+ T-cells.</text>
</comment>
<evidence type="ECO:0000256" key="21">
    <source>
        <dbReference type="ARBA" id="ARBA00022890"/>
    </source>
</evidence>
<evidence type="ECO:0000313" key="38">
    <source>
        <dbReference type="EMBL" id="QQX37633.1"/>
    </source>
</evidence>
<dbReference type="CDD" id="cd09909">
    <property type="entry name" value="HIV-1-like_HR1-HR2"/>
    <property type="match status" value="1"/>
</dbReference>
<reference evidence="38" key="2">
    <citation type="journal article" name="Sci. Transl. Med.">
        <title>Heightened resistance to host type 1 interferons characterizes HIV-1 at transmission and after antiretroviral therapy interruption.</title>
        <authorList>
            <person name="Gondim M.V.P."/>
            <person name="Sherrill-Mix S."/>
            <person name="Bibollet-Ruche F."/>
            <person name="Russell R.M."/>
            <person name="Trimboli S."/>
            <person name="Smith A.G."/>
            <person name="Li Y."/>
            <person name="Liu W."/>
            <person name="Avitto A.N."/>
            <person name="DeVoto J.C."/>
            <person name="Connell J."/>
            <person name="Fenton-May A.E."/>
            <person name="Pellegrino P."/>
            <person name="Williams I."/>
            <person name="Papasavvas E."/>
            <person name="Lorenzi J.C.C."/>
            <person name="Salantes D.B."/>
            <person name="Mampe F."/>
            <person name="Monroy M.A."/>
            <person name="Cohen Y.Z."/>
            <person name="Heath S."/>
            <person name="Saag M.S."/>
            <person name="Montaner L.J."/>
            <person name="Collman R.G."/>
            <person name="Siliciano J.M."/>
            <person name="Siliciano R.F."/>
            <person name="Plenderleith L.J."/>
            <person name="Sharp P.M."/>
            <person name="Caskey M."/>
            <person name="Nussenzweig M.C."/>
            <person name="Shaw G.M."/>
            <person name="Borrow P."/>
            <person name="Bar K.J."/>
            <person name="Hahn B.H."/>
        </authorList>
    </citation>
    <scope>NUCLEOTIDE SEQUENCE</scope>
    <source>
        <strain evidence="38">MM23.18.1A1.QVOA</strain>
    </source>
</reference>
<dbReference type="SUPFAM" id="SSF56502">
    <property type="entry name" value="gp120 core"/>
    <property type="match status" value="2"/>
</dbReference>
<comment type="domain">
    <text evidence="33">Some of the most genetically diverse regions of the viral genome are present in Env. They are called variable regions 1 through 5 (V1 through V5). Coreceptor usage of gp120 is determined mainly by the primary structure of the third variable region (V3) in the outer domain of gp120. The sequence of V3 determines which coreceptor, CCR5 and/or CXCR4 (corresponding to R5/macrophage, X4/T cell and R5X4/T cell and macrophage tropism), is used to trigger the fusion potential of the Env complex, and hence which cells the virus can infect. Binding to CCR5 involves a region adjacent in addition to V3.</text>
</comment>
<dbReference type="HAMAP" id="MF_04083">
    <property type="entry name" value="HIV_ENV"/>
    <property type="match status" value="1"/>
</dbReference>
<evidence type="ECO:0000256" key="7">
    <source>
        <dbReference type="ARBA" id="ARBA00022506"/>
    </source>
</evidence>
<dbReference type="InterPro" id="IPR000328">
    <property type="entry name" value="GP41-like"/>
</dbReference>
<dbReference type="GO" id="GO:0005198">
    <property type="term" value="F:structural molecule activity"/>
    <property type="evidence" value="ECO:0007669"/>
    <property type="project" value="UniProtKB-UniRule"/>
</dbReference>
<keyword evidence="18 33" id="KW-0946">Virion</keyword>
<keyword evidence="14 33" id="KW-0812">Transmembrane</keyword>
<dbReference type="EMBL" id="MT794005">
    <property type="protein sequence ID" value="QQX37633.1"/>
    <property type="molecule type" value="Genomic_RNA"/>
</dbReference>
<feature type="domain" description="Human immunodeficiency virus 1 envelope glycoprotein Gp120" evidence="36">
    <location>
        <begin position="33"/>
        <end position="514"/>
    </location>
</feature>
<keyword evidence="11 33" id="KW-0945">Host-virus interaction</keyword>
<dbReference type="FunFam" id="2.170.40.20:FF:000001">
    <property type="entry name" value="Envelope glycoprotein gp160"/>
    <property type="match status" value="1"/>
</dbReference>
<gene>
    <name evidence="33 38" type="primary">env</name>
</gene>
<evidence type="ECO:0000256" key="29">
    <source>
        <dbReference type="ARBA" id="ARBA00023280"/>
    </source>
</evidence>
<evidence type="ECO:0000256" key="17">
    <source>
        <dbReference type="ARBA" id="ARBA00022804"/>
    </source>
</evidence>
<evidence type="ECO:0000256" key="27">
    <source>
        <dbReference type="ARBA" id="ARBA00023157"/>
    </source>
</evidence>
<evidence type="ECO:0000256" key="13">
    <source>
        <dbReference type="ARBA" id="ARBA00022685"/>
    </source>
</evidence>
<keyword evidence="20 33" id="KW-0261">Viral envelope protein</keyword>
<dbReference type="Gene3D" id="1.10.287.210">
    <property type="match status" value="1"/>
</dbReference>
<evidence type="ECO:0000259" key="37">
    <source>
        <dbReference type="Pfam" id="PF00517"/>
    </source>
</evidence>
<evidence type="ECO:0000256" key="6">
    <source>
        <dbReference type="ARBA" id="ARBA00004650"/>
    </source>
</evidence>
<comment type="subcellular location">
    <molecule>Transmembrane protein gp41</molecule>
    <subcellularLocation>
        <location evidence="33">Virion membrane</location>
        <topology evidence="33">Single-pass type I membrane protein</topology>
    </subcellularLocation>
    <subcellularLocation>
        <location evidence="33">Host cell membrane</location>
        <topology evidence="33">Single-pass type I membrane protein</topology>
    </subcellularLocation>
    <subcellularLocation>
        <location evidence="33">Host endosome membrane</location>
        <topology evidence="33">Single-pass type I membrane protein</topology>
    </subcellularLocation>
    <text evidence="33">It is probably concentrated at the site of budding and incorporated into the virions possibly by contacts between the cytoplasmic tail of Env and the N-terminus of Gag.</text>
</comment>
<keyword evidence="17 33" id="KW-1161">Viral attachment to host cell</keyword>
<evidence type="ECO:0000256" key="19">
    <source>
        <dbReference type="ARBA" id="ARBA00022870"/>
    </source>
</evidence>
<comment type="miscellaneous">
    <text evidence="33">HIV-1 lineages are divided in three main groups, M (for Major), O (for Outlier), and N (for New, or Non-M, Non-O). The vast majority of strains found worldwide belong to the group M. Group O seems to be endemic to and largely confined to Cameroon and neighboring countries in West Central Africa, where these viruses represent a small minority of HIV-1 strains. The group N is represented by a limited number of isolates from Cameroonian persons. The group M is further subdivided in 9 clades or subtypes (A to D, F to H, J and K).</text>
</comment>
<dbReference type="GO" id="GO:0016020">
    <property type="term" value="C:membrane"/>
    <property type="evidence" value="ECO:0007669"/>
    <property type="project" value="UniProtKB-UniRule"/>
</dbReference>
<comment type="subcellular location">
    <subcellularLocation>
        <location evidence="3">Host cell membrane</location>
        <topology evidence="3">Peripheral membrane protein</topology>
    </subcellularLocation>
    <subcellularLocation>
        <location evidence="1">Host cell membrane</location>
        <topology evidence="1">Single-pass type I membrane protein</topology>
    </subcellularLocation>
    <subcellularLocation>
        <location evidence="2">Host endosome membrane</location>
        <topology evidence="2">Peripheral membrane protein</topology>
    </subcellularLocation>
    <subcellularLocation>
        <location evidence="5">Host endosome membrane</location>
        <topology evidence="5">Single-pass type I membrane protein</topology>
    </subcellularLocation>
    <subcellularLocation>
        <location evidence="6">Virion membrane</location>
        <topology evidence="6">Peripheral membrane protein</topology>
    </subcellularLocation>
    <subcellularLocation>
        <location evidence="4">Virion membrane</location>
        <topology evidence="4">Single-pass type I membrane protein</topology>
    </subcellularLocation>
</comment>
<keyword evidence="25 33" id="KW-0472">Membrane</keyword>
<feature type="region of interest" description="Fusion peptide" evidence="33">
    <location>
        <begin position="515"/>
        <end position="535"/>
    </location>
</feature>
<evidence type="ECO:0000256" key="9">
    <source>
        <dbReference type="ARBA" id="ARBA00022511"/>
    </source>
</evidence>
<feature type="region of interest" description="Immunosuppression" evidence="33">
    <location>
        <begin position="577"/>
        <end position="595"/>
    </location>
</feature>
<keyword evidence="27 33" id="KW-1015">Disulfide bond</keyword>
<feature type="disulfide bond" evidence="33">
    <location>
        <begin position="223"/>
        <end position="252"/>
    </location>
</feature>
<evidence type="ECO:0000256" key="1">
    <source>
        <dbReference type="ARBA" id="ARBA00004402"/>
    </source>
</evidence>
<feature type="disulfide bond" evidence="33">
    <location>
        <begin position="233"/>
        <end position="244"/>
    </location>
</feature>
<feature type="disulfide bond" evidence="33">
    <location>
        <begin position="601"/>
        <end position="607"/>
    </location>
</feature>
<evidence type="ECO:0000256" key="24">
    <source>
        <dbReference type="ARBA" id="ARBA00023054"/>
    </source>
</evidence>
<evidence type="ECO:0000256" key="18">
    <source>
        <dbReference type="ARBA" id="ARBA00022844"/>
    </source>
</evidence>
<comment type="PTM">
    <text evidence="33">Specific enzymatic cleavages in vivo yield mature proteins. Envelope glycoproteins are synthesized as a inactive precursor that is heavily N-glycosylated and processed likely by host cell furin in the Golgi to yield the mature SU and TM proteins. The cleavage site between SU and TM requires the minimal sequence [KR]-X-[KR]-R. About 2 of the 9 disulfide bonds of gp41 are reduced by P4HB/PDI, following binding to CD4 receptor.</text>
</comment>
<keyword evidence="31 33" id="KW-1160">Virus entry into host cell</keyword>
<evidence type="ECO:0000256" key="23">
    <source>
        <dbReference type="ARBA" id="ARBA00023046"/>
    </source>
</evidence>
<evidence type="ECO:0000256" key="4">
    <source>
        <dbReference type="ARBA" id="ARBA00004563"/>
    </source>
</evidence>
<feature type="region of interest" description="CD4-binding loop" evidence="33">
    <location>
        <begin position="369"/>
        <end position="379"/>
    </location>
</feature>
<accession>A0A887EQP4</accession>
<evidence type="ECO:0000256" key="16">
    <source>
        <dbReference type="ARBA" id="ARBA00022729"/>
    </source>
</evidence>
<dbReference type="GO" id="GO:0039654">
    <property type="term" value="P:fusion of virus membrane with host endosome membrane"/>
    <property type="evidence" value="ECO:0007669"/>
    <property type="project" value="UniProtKB-UniRule"/>
</dbReference>
<evidence type="ECO:0000256" key="12">
    <source>
        <dbReference type="ARBA" id="ARBA00022595"/>
    </source>
</evidence>
<dbReference type="GO" id="GO:0019031">
    <property type="term" value="C:viral envelope"/>
    <property type="evidence" value="ECO:0007669"/>
    <property type="project" value="UniProtKB-KW"/>
</dbReference>
<dbReference type="GO" id="GO:0055036">
    <property type="term" value="C:virion membrane"/>
    <property type="evidence" value="ECO:0007669"/>
    <property type="project" value="UniProtKB-SubCell"/>
</dbReference>
<comment type="subcellular location">
    <molecule>Surface protein gp120</molecule>
    <subcellularLocation>
        <location evidence="33">Virion membrane</location>
        <topology evidence="33">Peripheral membrane protein</topology>
    </subcellularLocation>
    <subcellularLocation>
        <location evidence="33">Host cell membrane</location>
        <topology evidence="33">Peripheral membrane protein</topology>
    </subcellularLocation>
    <subcellularLocation>
        <location evidence="33">Host endosome membrane</location>
        <topology evidence="33">Single-pass type I membrane protein</topology>
    </subcellularLocation>
    <text evidence="33">The surface protein is not anchored to the viral envelope, but associates with the extravirion surface through its binding to TM. It is probably concentrated at the site of budding and incorporated into the virions possibly by contacts between the cytoplasmic tail of Env and the N-terminus of Gag.</text>
</comment>
<comment type="similarity">
    <text evidence="33">Belongs to the HIV-1 env protein family.</text>
</comment>
<comment type="domain">
    <text evidence="33">The membrane proximal external region (MPER) present in gp41 is a tryptophan-rich region recognized by the antibodies 2F5, Z13, and 4E10. MPER seems to play a role in fusion.</text>
</comment>
<keyword evidence="22 33" id="KW-1133">Transmembrane helix</keyword>
<keyword evidence="9 33" id="KW-1032">Host cell membrane</keyword>
<comment type="PTM">
    <text evidence="33">Highly glycosylated by host. The high number of glycan on the protein is reffered to as 'glycan shield' because it contributes to hide protein sequence from adaptive immune system.</text>
</comment>
<keyword evidence="16 33" id="KW-0732">Signal</keyword>
<dbReference type="InterPro" id="IPR037527">
    <property type="entry name" value="Gp160"/>
</dbReference>
<feature type="domain" description="Retroviral envelope protein GP41-like" evidence="37">
    <location>
        <begin position="533"/>
        <end position="721"/>
    </location>
</feature>
<dbReference type="GO" id="GO:1903911">
    <property type="term" value="P:positive regulation of receptor clustering"/>
    <property type="evidence" value="ECO:0007669"/>
    <property type="project" value="UniProtKB-UniRule"/>
</dbReference>
<dbReference type="Gene3D" id="1.20.5.490">
    <property type="entry name" value="Single helix bin"/>
    <property type="match status" value="1"/>
</dbReference>
<dbReference type="GO" id="GO:0019082">
    <property type="term" value="P:viral protein processing"/>
    <property type="evidence" value="ECO:0007669"/>
    <property type="project" value="UniProtKB-UniRule"/>
</dbReference>
<keyword evidence="10 33" id="KW-1165">Clathrin-mediated endocytosis of virus by host</keyword>
<keyword evidence="12 33" id="KW-1162">Viral penetration into host cytoplasm</keyword>
<protein>
    <recommendedName>
        <fullName evidence="33">Envelope glycoprotein gp160</fullName>
    </recommendedName>
    <alternativeName>
        <fullName evidence="33">Env polyprotein</fullName>
    </alternativeName>
    <component>
        <recommendedName>
            <fullName evidence="33">Surface protein gp120</fullName>
            <shortName evidence="33">SU</shortName>
        </recommendedName>
        <alternativeName>
            <fullName evidence="33">Glycoprotein 120</fullName>
            <shortName evidence="33">gp120</shortName>
        </alternativeName>
    </component>
    <component>
        <recommendedName>
            <fullName evidence="33">Transmembrane protein gp41</fullName>
            <shortName evidence="33">TM</shortName>
        </recommendedName>
        <alternativeName>
            <fullName evidence="33">Glycoprotein 41</fullName>
            <shortName evidence="33">gp41</shortName>
        </alternativeName>
    </component>
</protein>
<proteinExistence type="inferred from homology"/>
<comment type="domain">
    <text evidence="33">The CD4-binding region is targeted by the antibody b12.</text>
</comment>
<evidence type="ECO:0000256" key="15">
    <source>
        <dbReference type="ARBA" id="ARBA00022703"/>
    </source>
</evidence>
<evidence type="ECO:0000256" key="30">
    <source>
        <dbReference type="ARBA" id="ARBA00023288"/>
    </source>
</evidence>
<dbReference type="Pfam" id="PF00517">
    <property type="entry name" value="GP41"/>
    <property type="match status" value="1"/>
</dbReference>
<feature type="transmembrane region" description="Helical" evidence="34">
    <location>
        <begin position="681"/>
        <end position="708"/>
    </location>
</feature>
<keyword evidence="21 33" id="KW-1164">Virus endocytosis by host</keyword>
<dbReference type="GO" id="GO:0052031">
    <property type="term" value="P:symbiont-mediated perturbation of host defense response"/>
    <property type="evidence" value="ECO:0007669"/>
    <property type="project" value="UniProtKB-UniRule"/>
</dbReference>
<name>A0A887EQP4_HV1</name>
<feature type="coiled-coil region" evidence="33">
    <location>
        <begin position="636"/>
        <end position="670"/>
    </location>
</feature>
<feature type="lipid moiety-binding region" description="S-palmitoyl cysteine; by host" evidence="33">
    <location>
        <position position="767"/>
    </location>
</feature>
<evidence type="ECO:0000256" key="3">
    <source>
        <dbReference type="ARBA" id="ARBA00004505"/>
    </source>
</evidence>
<dbReference type="GO" id="GO:0044175">
    <property type="term" value="C:host cell endosome membrane"/>
    <property type="evidence" value="ECO:0007669"/>
    <property type="project" value="UniProtKB-SubCell"/>
</dbReference>